<dbReference type="Proteomes" id="UP000027222">
    <property type="component" value="Unassembled WGS sequence"/>
</dbReference>
<evidence type="ECO:0000313" key="3">
    <source>
        <dbReference type="EMBL" id="KDR84173.1"/>
    </source>
</evidence>
<dbReference type="PANTHER" id="PTHR40465:SF1">
    <property type="entry name" value="DUF6534 DOMAIN-CONTAINING PROTEIN"/>
    <property type="match status" value="1"/>
</dbReference>
<keyword evidence="1" id="KW-1133">Transmembrane helix</keyword>
<feature type="transmembrane region" description="Helical" evidence="1">
    <location>
        <begin position="78"/>
        <end position="97"/>
    </location>
</feature>
<keyword evidence="1" id="KW-0472">Membrane</keyword>
<reference evidence="4" key="1">
    <citation type="journal article" date="2014" name="Proc. Natl. Acad. Sci. U.S.A.">
        <title>Extensive sampling of basidiomycete genomes demonstrates inadequacy of the white-rot/brown-rot paradigm for wood decay fungi.</title>
        <authorList>
            <person name="Riley R."/>
            <person name="Salamov A.A."/>
            <person name="Brown D.W."/>
            <person name="Nagy L.G."/>
            <person name="Floudas D."/>
            <person name="Held B.W."/>
            <person name="Levasseur A."/>
            <person name="Lombard V."/>
            <person name="Morin E."/>
            <person name="Otillar R."/>
            <person name="Lindquist E.A."/>
            <person name="Sun H."/>
            <person name="LaButti K.M."/>
            <person name="Schmutz J."/>
            <person name="Jabbour D."/>
            <person name="Luo H."/>
            <person name="Baker S.E."/>
            <person name="Pisabarro A.G."/>
            <person name="Walton J.D."/>
            <person name="Blanchette R.A."/>
            <person name="Henrissat B."/>
            <person name="Martin F."/>
            <person name="Cullen D."/>
            <person name="Hibbett D.S."/>
            <person name="Grigoriev I.V."/>
        </authorList>
    </citation>
    <scope>NUCLEOTIDE SEQUENCE [LARGE SCALE GENOMIC DNA]</scope>
    <source>
        <strain evidence="4">CBS 339.88</strain>
    </source>
</reference>
<proteinExistence type="predicted"/>
<dbReference type="OrthoDB" id="2535105at2759"/>
<feature type="transmembrane region" description="Helical" evidence="1">
    <location>
        <begin position="186"/>
        <end position="213"/>
    </location>
</feature>
<feature type="transmembrane region" description="Helical" evidence="1">
    <location>
        <begin position="45"/>
        <end position="66"/>
    </location>
</feature>
<feature type="transmembrane region" description="Helical" evidence="1">
    <location>
        <begin position="6"/>
        <end position="33"/>
    </location>
</feature>
<evidence type="ECO:0000256" key="1">
    <source>
        <dbReference type="SAM" id="Phobius"/>
    </source>
</evidence>
<protein>
    <recommendedName>
        <fullName evidence="2">DUF6534 domain-containing protein</fullName>
    </recommendedName>
</protein>
<dbReference type="EMBL" id="KL142368">
    <property type="protein sequence ID" value="KDR84173.1"/>
    <property type="molecule type" value="Genomic_DNA"/>
</dbReference>
<evidence type="ECO:0000259" key="2">
    <source>
        <dbReference type="Pfam" id="PF20152"/>
    </source>
</evidence>
<feature type="domain" description="DUF6534" evidence="2">
    <location>
        <begin position="154"/>
        <end position="240"/>
    </location>
</feature>
<feature type="transmembrane region" description="Helical" evidence="1">
    <location>
        <begin position="109"/>
        <end position="131"/>
    </location>
</feature>
<dbReference type="HOGENOM" id="CLU_046025_5_0_1"/>
<dbReference type="AlphaFoldDB" id="A0A067TYN7"/>
<organism evidence="3 4">
    <name type="scientific">Galerina marginata (strain CBS 339.88)</name>
    <dbReference type="NCBI Taxonomy" id="685588"/>
    <lineage>
        <taxon>Eukaryota</taxon>
        <taxon>Fungi</taxon>
        <taxon>Dikarya</taxon>
        <taxon>Basidiomycota</taxon>
        <taxon>Agaricomycotina</taxon>
        <taxon>Agaricomycetes</taxon>
        <taxon>Agaricomycetidae</taxon>
        <taxon>Agaricales</taxon>
        <taxon>Agaricineae</taxon>
        <taxon>Strophariaceae</taxon>
        <taxon>Galerina</taxon>
    </lineage>
</organism>
<gene>
    <name evidence="3" type="ORF">GALMADRAFT_220000</name>
</gene>
<keyword evidence="1" id="KW-0812">Transmembrane</keyword>
<evidence type="ECO:0000313" key="4">
    <source>
        <dbReference type="Proteomes" id="UP000027222"/>
    </source>
</evidence>
<dbReference type="Pfam" id="PF20152">
    <property type="entry name" value="DUF6534"/>
    <property type="match status" value="1"/>
</dbReference>
<feature type="transmembrane region" description="Helical" evidence="1">
    <location>
        <begin position="219"/>
        <end position="236"/>
    </location>
</feature>
<name>A0A067TYN7_GALM3</name>
<dbReference type="InterPro" id="IPR045339">
    <property type="entry name" value="DUF6534"/>
</dbReference>
<dbReference type="PANTHER" id="PTHR40465">
    <property type="entry name" value="CHROMOSOME 1, WHOLE GENOME SHOTGUN SEQUENCE"/>
    <property type="match status" value="1"/>
</dbReference>
<accession>A0A067TYN7</accession>
<sequence length="305" mass="34038">MSFLDNIFGAAALGTVFNGWLVGLVCVFAYRYYVNFPKDGLATKLLVRLSIIQSKMVYYYLVTSFGISDRLSVAIWEWALYLGLISLSSIGVQIFYAHRIFLLSKSYALAGLILVFAFSGVGFCMAIMTIVLRVKAFEEITYYTWMFITWLSFATACDVTIAIYQVTYLRRHRTRVRRTNRVINTLILYIMSTGLLTSMTVIVELSTFVAIGFNFGHVFLSYQMASLHAVSFLATLDSRRAVRDMIGPEMLSITGTVDSEPVTFDIKRVEGSESHSSAGTAKTISTSVGRSMFASNSAINSFETV</sequence>
<keyword evidence="4" id="KW-1185">Reference proteome</keyword>
<feature type="transmembrane region" description="Helical" evidence="1">
    <location>
        <begin position="143"/>
        <end position="166"/>
    </location>
</feature>